<feature type="non-terminal residue" evidence="1">
    <location>
        <position position="1"/>
    </location>
</feature>
<dbReference type="EMBL" id="UINC01211657">
    <property type="protein sequence ID" value="SVE35645.1"/>
    <property type="molecule type" value="Genomic_DNA"/>
</dbReference>
<accession>A0A383CUS8</accession>
<evidence type="ECO:0000313" key="1">
    <source>
        <dbReference type="EMBL" id="SVE35645.1"/>
    </source>
</evidence>
<protein>
    <submittedName>
        <fullName evidence="1">Uncharacterized protein</fullName>
    </submittedName>
</protein>
<dbReference type="AlphaFoldDB" id="A0A383CUS8"/>
<name>A0A383CUS8_9ZZZZ</name>
<organism evidence="1">
    <name type="scientific">marine metagenome</name>
    <dbReference type="NCBI Taxonomy" id="408172"/>
    <lineage>
        <taxon>unclassified sequences</taxon>
        <taxon>metagenomes</taxon>
        <taxon>ecological metagenomes</taxon>
    </lineage>
</organism>
<reference evidence="1" key="1">
    <citation type="submission" date="2018-05" db="EMBL/GenBank/DDBJ databases">
        <authorList>
            <person name="Lanie J.A."/>
            <person name="Ng W.-L."/>
            <person name="Kazmierczak K.M."/>
            <person name="Andrzejewski T.M."/>
            <person name="Davidsen T.M."/>
            <person name="Wayne K.J."/>
            <person name="Tettelin H."/>
            <person name="Glass J.I."/>
            <person name="Rusch D."/>
            <person name="Podicherti R."/>
            <person name="Tsui H.-C.T."/>
            <person name="Winkler M.E."/>
        </authorList>
    </citation>
    <scope>NUCLEOTIDE SEQUENCE</scope>
</reference>
<sequence length="196" mass="22082">ELRRHPLYEAADLWAWDRSRNDWSFQEGVEAKTGKKHPMTYQTNILVGKWHWFLAHDKPYVGRIQVETGKVEYLEVPAQLEATEKTSIRHWGKGLKNQPTNAAGFAIGRKGHNGTGFGHISAGSPILVGKHLFFPVVTGTVYIIDSTVEQLNPKALVAVNDLGPARETWTLSSFSFSQGKLYMHTMREVICIGRRP</sequence>
<gene>
    <name evidence="1" type="ORF">METZ01_LOCUS488499</name>
</gene>
<proteinExistence type="predicted"/>